<evidence type="ECO:0000256" key="11">
    <source>
        <dbReference type="ARBA" id="ARBA00023212"/>
    </source>
</evidence>
<evidence type="ECO:0000256" key="2">
    <source>
        <dbReference type="ARBA" id="ARBA00006831"/>
    </source>
</evidence>
<evidence type="ECO:0000256" key="1">
    <source>
        <dbReference type="ARBA" id="ARBA00004120"/>
    </source>
</evidence>
<evidence type="ECO:0000256" key="8">
    <source>
        <dbReference type="ARBA" id="ARBA00023017"/>
    </source>
</evidence>
<dbReference type="GO" id="GO:0035735">
    <property type="term" value="P:intraciliary transport involved in cilium assembly"/>
    <property type="evidence" value="ECO:0007669"/>
    <property type="project" value="InterPro"/>
</dbReference>
<evidence type="ECO:0000256" key="6">
    <source>
        <dbReference type="ARBA" id="ARBA00022701"/>
    </source>
</evidence>
<dbReference type="CDD" id="cd09275">
    <property type="entry name" value="RNase_HI_RT_DIRS1"/>
    <property type="match status" value="1"/>
</dbReference>
<comment type="caution">
    <text evidence="13">The sequence shown here is derived from an EMBL/GenBank/DDBJ whole genome shotgun (WGS) entry which is preliminary data.</text>
</comment>
<dbReference type="PANTHER" id="PTHR13236">
    <property type="entry name" value="DYNEIN 2 LIGHT INTERMEDIATE CHAIN, ISOFORM 2"/>
    <property type="match status" value="1"/>
</dbReference>
<dbReference type="InterPro" id="IPR040045">
    <property type="entry name" value="DYNC2LI1"/>
</dbReference>
<dbReference type="GO" id="GO:0045504">
    <property type="term" value="F:dynein heavy chain binding"/>
    <property type="evidence" value="ECO:0007669"/>
    <property type="project" value="TreeGrafter"/>
</dbReference>
<dbReference type="Gene3D" id="3.40.50.300">
    <property type="entry name" value="P-loop containing nucleotide triphosphate hydrolases"/>
    <property type="match status" value="1"/>
</dbReference>
<organism evidence="13 14">
    <name type="scientific">Spodoptera exigua</name>
    <name type="common">Beet armyworm</name>
    <name type="synonym">Noctua fulgens</name>
    <dbReference type="NCBI Taxonomy" id="7107"/>
    <lineage>
        <taxon>Eukaryota</taxon>
        <taxon>Metazoa</taxon>
        <taxon>Ecdysozoa</taxon>
        <taxon>Arthropoda</taxon>
        <taxon>Hexapoda</taxon>
        <taxon>Insecta</taxon>
        <taxon>Pterygota</taxon>
        <taxon>Neoptera</taxon>
        <taxon>Endopterygota</taxon>
        <taxon>Lepidoptera</taxon>
        <taxon>Glossata</taxon>
        <taxon>Ditrysia</taxon>
        <taxon>Noctuoidea</taxon>
        <taxon>Noctuidae</taxon>
        <taxon>Amphipyrinae</taxon>
        <taxon>Spodoptera</taxon>
    </lineage>
</organism>
<dbReference type="PANTHER" id="PTHR13236:SF0">
    <property type="entry name" value="CYTOPLASMIC DYNEIN 2 LIGHT INTERMEDIATE CHAIN 1"/>
    <property type="match status" value="1"/>
</dbReference>
<dbReference type="GO" id="GO:0035721">
    <property type="term" value="P:intraciliary retrograde transport"/>
    <property type="evidence" value="ECO:0007669"/>
    <property type="project" value="InterPro"/>
</dbReference>
<keyword evidence="9" id="KW-0969">Cilium</keyword>
<proteinExistence type="inferred from homology"/>
<evidence type="ECO:0000256" key="9">
    <source>
        <dbReference type="ARBA" id="ARBA00023069"/>
    </source>
</evidence>
<evidence type="ECO:0000256" key="7">
    <source>
        <dbReference type="ARBA" id="ARBA00022794"/>
    </source>
</evidence>
<evidence type="ECO:0000256" key="5">
    <source>
        <dbReference type="ARBA" id="ARBA00022490"/>
    </source>
</evidence>
<dbReference type="EMBL" id="JACEFF010000715">
    <property type="protein sequence ID" value="KAH9632328.1"/>
    <property type="molecule type" value="Genomic_DNA"/>
</dbReference>
<dbReference type="SUPFAM" id="SSF52540">
    <property type="entry name" value="P-loop containing nucleoside triphosphate hydrolases"/>
    <property type="match status" value="1"/>
</dbReference>
<keyword evidence="7" id="KW-0970">Cilium biogenesis/degradation</keyword>
<dbReference type="Proteomes" id="UP000814243">
    <property type="component" value="Unassembled WGS sequence"/>
</dbReference>
<evidence type="ECO:0000256" key="12">
    <source>
        <dbReference type="ARBA" id="ARBA00023273"/>
    </source>
</evidence>
<keyword evidence="5" id="KW-0963">Cytoplasm</keyword>
<sequence>MLSIPEIATQLIDKTLTNVDEINSRTIFLVGSKSVSNHRILHNLPRGAIENLIWWRQNCEQSSAIHMPPPMHFLTTDASDIAWGARLDNLSLSGLWSEAEKDLHCNQKEMIAILRVLEDHCQLLKHKTILIQSDNKSGKTTLLYSFLEKNDPPRETLVVEYSFGRKSNQKQGIDKTLCHIWEYGGKLETLSNVLQSTPICGKFFFCIMVDLSKIKNIWETLETCIQVMNDVFSTTNNSPELIIIGGKYDLFKNYDSEIKKFICTTLRSIALLNHAHLLFYSSKEPQLLRRAKDMLFNIGFGNCVPIKEKNTNYTKPLFISKDSDNWESMGIPASTIDQVKVRHMSRIPPNAESSISNSHTVSSQMNAHPEAPLDSLVVLKYNELRNMESLDIPIDYLLSLNK</sequence>
<evidence type="ECO:0000313" key="13">
    <source>
        <dbReference type="EMBL" id="KAH9632328.1"/>
    </source>
</evidence>
<dbReference type="GO" id="GO:0005868">
    <property type="term" value="C:cytoplasmic dynein complex"/>
    <property type="evidence" value="ECO:0007669"/>
    <property type="project" value="InterPro"/>
</dbReference>
<dbReference type="GO" id="GO:0005874">
    <property type="term" value="C:microtubule"/>
    <property type="evidence" value="ECO:0007669"/>
    <property type="project" value="UniProtKB-KW"/>
</dbReference>
<dbReference type="GO" id="GO:0036064">
    <property type="term" value="C:ciliary basal body"/>
    <property type="evidence" value="ECO:0007669"/>
    <property type="project" value="TreeGrafter"/>
</dbReference>
<keyword evidence="6" id="KW-0493">Microtubule</keyword>
<evidence type="ECO:0000256" key="4">
    <source>
        <dbReference type="ARBA" id="ARBA00022473"/>
    </source>
</evidence>
<dbReference type="GO" id="GO:0005930">
    <property type="term" value="C:axoneme"/>
    <property type="evidence" value="ECO:0007669"/>
    <property type="project" value="TreeGrafter"/>
</dbReference>
<comment type="similarity">
    <text evidence="2">Belongs to the dynein light intermediate chain family.</text>
</comment>
<keyword evidence="8" id="KW-0243">Dynein</keyword>
<keyword evidence="12" id="KW-0966">Cell projection</keyword>
<keyword evidence="10" id="KW-0505">Motor protein</keyword>
<keyword evidence="11" id="KW-0206">Cytoskeleton</keyword>
<keyword evidence="4" id="KW-0217">Developmental protein</keyword>
<comment type="subcellular location">
    <subcellularLocation>
        <location evidence="1">Cytoplasm</location>
        <location evidence="1">Cytoskeleton</location>
        <location evidence="1">Cilium basal body</location>
    </subcellularLocation>
</comment>
<evidence type="ECO:0000313" key="14">
    <source>
        <dbReference type="Proteomes" id="UP000814243"/>
    </source>
</evidence>
<evidence type="ECO:0000256" key="3">
    <source>
        <dbReference type="ARBA" id="ARBA00018863"/>
    </source>
</evidence>
<gene>
    <name evidence="13" type="ORF">HF086_010253</name>
</gene>
<name>A0A922SCI1_SPOEX</name>
<accession>A0A922SCI1</accession>
<protein>
    <recommendedName>
        <fullName evidence="3">Cytoplasmic dynein 2 light intermediate chain 1</fullName>
    </recommendedName>
</protein>
<evidence type="ECO:0000256" key="10">
    <source>
        <dbReference type="ARBA" id="ARBA00023175"/>
    </source>
</evidence>
<dbReference type="InterPro" id="IPR027417">
    <property type="entry name" value="P-loop_NTPase"/>
</dbReference>
<dbReference type="AlphaFoldDB" id="A0A922SCI1"/>
<reference evidence="13" key="1">
    <citation type="journal article" date="2021" name="G3 (Bethesda)">
        <title>Genome and transcriptome analysis of the beet armyworm Spodoptera exigua reveals targets for pest control. .</title>
        <authorList>
            <person name="Simon S."/>
            <person name="Breeschoten T."/>
            <person name="Jansen H.J."/>
            <person name="Dirks R.P."/>
            <person name="Schranz M.E."/>
            <person name="Ros V.I.D."/>
        </authorList>
    </citation>
    <scope>NUCLEOTIDE SEQUENCE</scope>
    <source>
        <strain evidence="13">TB_SE_WUR_2020</strain>
    </source>
</reference>